<proteinExistence type="predicted"/>
<accession>A0AAV6QFY8</accession>
<evidence type="ECO:0000313" key="1">
    <source>
        <dbReference type="EMBL" id="KAG7489963.1"/>
    </source>
</evidence>
<protein>
    <submittedName>
        <fullName evidence="1">Uncharacterized protein</fullName>
    </submittedName>
</protein>
<organism evidence="1 2">
    <name type="scientific">Solea senegalensis</name>
    <name type="common">Senegalese sole</name>
    <dbReference type="NCBI Taxonomy" id="28829"/>
    <lineage>
        <taxon>Eukaryota</taxon>
        <taxon>Metazoa</taxon>
        <taxon>Chordata</taxon>
        <taxon>Craniata</taxon>
        <taxon>Vertebrata</taxon>
        <taxon>Euteleostomi</taxon>
        <taxon>Actinopterygii</taxon>
        <taxon>Neopterygii</taxon>
        <taxon>Teleostei</taxon>
        <taxon>Neoteleostei</taxon>
        <taxon>Acanthomorphata</taxon>
        <taxon>Carangaria</taxon>
        <taxon>Pleuronectiformes</taxon>
        <taxon>Pleuronectoidei</taxon>
        <taxon>Soleidae</taxon>
        <taxon>Solea</taxon>
    </lineage>
</organism>
<gene>
    <name evidence="1" type="ORF">JOB18_024727</name>
</gene>
<sequence length="104" mass="11591">MSGAPGSRLRHAPFDWLSTGLCSSTSAPPPPKDCRVELKQIEREADGRLMSRASPVASEKPTESRSRFPFAYRFTQVHIGEHSNLYTVVFSINKPVNNGRNTLF</sequence>
<dbReference type="AlphaFoldDB" id="A0AAV6QFY8"/>
<reference evidence="1 2" key="1">
    <citation type="journal article" date="2021" name="Sci. Rep.">
        <title>Chromosome anchoring in Senegalese sole (Solea senegalensis) reveals sex-associated markers and genome rearrangements in flatfish.</title>
        <authorList>
            <person name="Guerrero-Cozar I."/>
            <person name="Gomez-Garrido J."/>
            <person name="Berbel C."/>
            <person name="Martinez-Blanch J.F."/>
            <person name="Alioto T."/>
            <person name="Claros M.G."/>
            <person name="Gagnaire P.A."/>
            <person name="Manchado M."/>
        </authorList>
    </citation>
    <scope>NUCLEOTIDE SEQUENCE [LARGE SCALE GENOMIC DNA]</scope>
    <source>
        <strain evidence="1">Sse05_10M</strain>
    </source>
</reference>
<comment type="caution">
    <text evidence="1">The sequence shown here is derived from an EMBL/GenBank/DDBJ whole genome shotgun (WGS) entry which is preliminary data.</text>
</comment>
<keyword evidence="2" id="KW-1185">Reference proteome</keyword>
<dbReference type="EMBL" id="JAGKHQ010000017">
    <property type="protein sequence ID" value="KAG7489963.1"/>
    <property type="molecule type" value="Genomic_DNA"/>
</dbReference>
<dbReference type="Proteomes" id="UP000693946">
    <property type="component" value="Linkage Group LG5"/>
</dbReference>
<evidence type="ECO:0000313" key="2">
    <source>
        <dbReference type="Proteomes" id="UP000693946"/>
    </source>
</evidence>
<name>A0AAV6QFY8_SOLSE</name>